<dbReference type="RefSeq" id="XP_008025087.1">
    <property type="nucleotide sequence ID" value="XM_008026896.1"/>
</dbReference>
<dbReference type="InterPro" id="IPR036691">
    <property type="entry name" value="Endo/exonu/phosph_ase_sf"/>
</dbReference>
<reference evidence="1 2" key="2">
    <citation type="journal article" date="2013" name="PLoS Genet.">
        <title>Comparative genome structure, secondary metabolite, and effector coding capacity across Cochliobolus pathogens.</title>
        <authorList>
            <person name="Condon B.J."/>
            <person name="Leng Y."/>
            <person name="Wu D."/>
            <person name="Bushley K.E."/>
            <person name="Ohm R.A."/>
            <person name="Otillar R."/>
            <person name="Martin J."/>
            <person name="Schackwitz W."/>
            <person name="Grimwood J."/>
            <person name="MohdZainudin N."/>
            <person name="Xue C."/>
            <person name="Wang R."/>
            <person name="Manning V.A."/>
            <person name="Dhillon B."/>
            <person name="Tu Z.J."/>
            <person name="Steffenson B.J."/>
            <person name="Salamov A."/>
            <person name="Sun H."/>
            <person name="Lowry S."/>
            <person name="LaButti K."/>
            <person name="Han J."/>
            <person name="Copeland A."/>
            <person name="Lindquist E."/>
            <person name="Barry K."/>
            <person name="Schmutz J."/>
            <person name="Baker S.E."/>
            <person name="Ciuffetti L.M."/>
            <person name="Grigoriev I.V."/>
            <person name="Zhong S."/>
            <person name="Turgeon B.G."/>
        </authorList>
    </citation>
    <scope>NUCLEOTIDE SEQUENCE [LARGE SCALE GENOMIC DNA]</scope>
    <source>
        <strain evidence="2">28A</strain>
    </source>
</reference>
<dbReference type="SUPFAM" id="SSF56219">
    <property type="entry name" value="DNase I-like"/>
    <property type="match status" value="1"/>
</dbReference>
<accession>R0IRS1</accession>
<protein>
    <submittedName>
        <fullName evidence="1">Uncharacterized protein</fullName>
    </submittedName>
</protein>
<reference evidence="1 2" key="1">
    <citation type="journal article" date="2012" name="PLoS Pathog.">
        <title>Diverse lifestyles and strategies of plant pathogenesis encoded in the genomes of eighteen Dothideomycetes fungi.</title>
        <authorList>
            <person name="Ohm R.A."/>
            <person name="Feau N."/>
            <person name="Henrissat B."/>
            <person name="Schoch C.L."/>
            <person name="Horwitz B.A."/>
            <person name="Barry K.W."/>
            <person name="Condon B.J."/>
            <person name="Copeland A.C."/>
            <person name="Dhillon B."/>
            <person name="Glaser F."/>
            <person name="Hesse C.N."/>
            <person name="Kosti I."/>
            <person name="LaButti K."/>
            <person name="Lindquist E.A."/>
            <person name="Lucas S."/>
            <person name="Salamov A.A."/>
            <person name="Bradshaw R.E."/>
            <person name="Ciuffetti L."/>
            <person name="Hamelin R.C."/>
            <person name="Kema G.H.J."/>
            <person name="Lawrence C."/>
            <person name="Scott J.A."/>
            <person name="Spatafora J.W."/>
            <person name="Turgeon B.G."/>
            <person name="de Wit P.J.G.M."/>
            <person name="Zhong S."/>
            <person name="Goodwin S.B."/>
            <person name="Grigoriev I.V."/>
        </authorList>
    </citation>
    <scope>NUCLEOTIDE SEQUENCE [LARGE SCALE GENOMIC DNA]</scope>
    <source>
        <strain evidence="2">28A</strain>
    </source>
</reference>
<dbReference type="EMBL" id="KB908592">
    <property type="protein sequence ID" value="EOA87401.1"/>
    <property type="molecule type" value="Genomic_DNA"/>
</dbReference>
<sequence>MYNNLTLIHVSVLCDICMSSRTDILVGDNNLHNDFWGGFNVRNVCHKGRIIGLFARQRTHNLMVNGTITYSRSYLRTDCKYDSAIDIARVSQELATRALGSCVIQDRGIKTDYRIIRLDMDMQPNCLAKRVRYITAQTTSTGSHNVQFKSSK</sequence>
<gene>
    <name evidence="1" type="ORF">SETTUDRAFT_31668</name>
</gene>
<keyword evidence="2" id="KW-1185">Reference proteome</keyword>
<proteinExistence type="predicted"/>
<dbReference type="Proteomes" id="UP000016935">
    <property type="component" value="Unassembled WGS sequence"/>
</dbReference>
<dbReference type="HOGENOM" id="CLU_1723460_0_0_1"/>
<dbReference type="GeneID" id="19403570"/>
<evidence type="ECO:0000313" key="2">
    <source>
        <dbReference type="Proteomes" id="UP000016935"/>
    </source>
</evidence>
<dbReference type="AlphaFoldDB" id="R0IRS1"/>
<evidence type="ECO:0000313" key="1">
    <source>
        <dbReference type="EMBL" id="EOA87401.1"/>
    </source>
</evidence>
<dbReference type="Gene3D" id="3.60.10.10">
    <property type="entry name" value="Endonuclease/exonuclease/phosphatase"/>
    <property type="match status" value="1"/>
</dbReference>
<name>R0IRS1_EXST2</name>
<organism evidence="1 2">
    <name type="scientific">Exserohilum turcicum (strain 28A)</name>
    <name type="common">Northern leaf blight fungus</name>
    <name type="synonym">Setosphaeria turcica</name>
    <dbReference type="NCBI Taxonomy" id="671987"/>
    <lineage>
        <taxon>Eukaryota</taxon>
        <taxon>Fungi</taxon>
        <taxon>Dikarya</taxon>
        <taxon>Ascomycota</taxon>
        <taxon>Pezizomycotina</taxon>
        <taxon>Dothideomycetes</taxon>
        <taxon>Pleosporomycetidae</taxon>
        <taxon>Pleosporales</taxon>
        <taxon>Pleosporineae</taxon>
        <taxon>Pleosporaceae</taxon>
        <taxon>Exserohilum</taxon>
    </lineage>
</organism>